<dbReference type="InterPro" id="IPR036691">
    <property type="entry name" value="Endo/exonu/phosph_ase_sf"/>
</dbReference>
<organism evidence="3 4">
    <name type="scientific">Durusdinium trenchii</name>
    <dbReference type="NCBI Taxonomy" id="1381693"/>
    <lineage>
        <taxon>Eukaryota</taxon>
        <taxon>Sar</taxon>
        <taxon>Alveolata</taxon>
        <taxon>Dinophyceae</taxon>
        <taxon>Suessiales</taxon>
        <taxon>Symbiodiniaceae</taxon>
        <taxon>Durusdinium</taxon>
    </lineage>
</organism>
<feature type="region of interest" description="Disordered" evidence="1">
    <location>
        <begin position="425"/>
        <end position="466"/>
    </location>
</feature>
<dbReference type="InterPro" id="IPR050410">
    <property type="entry name" value="CCR4/nocturin_mRNA_transcr"/>
</dbReference>
<accession>A0ABP0RPF9</accession>
<comment type="caution">
    <text evidence="3">The sequence shown here is derived from an EMBL/GenBank/DDBJ whole genome shotgun (WGS) entry which is preliminary data.</text>
</comment>
<dbReference type="Proteomes" id="UP001642464">
    <property type="component" value="Unassembled WGS sequence"/>
</dbReference>
<feature type="domain" description="Endonuclease/exonuclease/phosphatase" evidence="2">
    <location>
        <begin position="112"/>
        <end position="407"/>
    </location>
</feature>
<evidence type="ECO:0000313" key="3">
    <source>
        <dbReference type="EMBL" id="CAK9102522.1"/>
    </source>
</evidence>
<dbReference type="Gene3D" id="3.60.10.10">
    <property type="entry name" value="Endonuclease/exonuclease/phosphatase"/>
    <property type="match status" value="1"/>
</dbReference>
<gene>
    <name evidence="3" type="ORF">SCF082_LOCUS47912</name>
</gene>
<evidence type="ECO:0000313" key="4">
    <source>
        <dbReference type="Proteomes" id="UP001642464"/>
    </source>
</evidence>
<dbReference type="InterPro" id="IPR005135">
    <property type="entry name" value="Endo/exonuclease/phosphatase"/>
</dbReference>
<evidence type="ECO:0000259" key="2">
    <source>
        <dbReference type="Pfam" id="PF03372"/>
    </source>
</evidence>
<evidence type="ECO:0000256" key="1">
    <source>
        <dbReference type="SAM" id="MobiDB-lite"/>
    </source>
</evidence>
<keyword evidence="4" id="KW-1185">Reference proteome</keyword>
<dbReference type="PANTHER" id="PTHR12121:SF101">
    <property type="entry name" value="ENDONUCLEASE_EXONUCLEASE_PHOSPHATASE DOMAIN-CONTAINING PROTEIN"/>
    <property type="match status" value="1"/>
</dbReference>
<dbReference type="SUPFAM" id="SSF56219">
    <property type="entry name" value="DNase I-like"/>
    <property type="match status" value="1"/>
</dbReference>
<dbReference type="Pfam" id="PF03372">
    <property type="entry name" value="Exo_endo_phos"/>
    <property type="match status" value="1"/>
</dbReference>
<feature type="compositionally biased region" description="Low complexity" evidence="1">
    <location>
        <begin position="456"/>
        <end position="466"/>
    </location>
</feature>
<reference evidence="3 4" key="1">
    <citation type="submission" date="2024-02" db="EMBL/GenBank/DDBJ databases">
        <authorList>
            <person name="Chen Y."/>
            <person name="Shah S."/>
            <person name="Dougan E. K."/>
            <person name="Thang M."/>
            <person name="Chan C."/>
        </authorList>
    </citation>
    <scope>NUCLEOTIDE SEQUENCE [LARGE SCALE GENOMIC DNA]</scope>
</reference>
<dbReference type="PANTHER" id="PTHR12121">
    <property type="entry name" value="CARBON CATABOLITE REPRESSOR PROTEIN 4"/>
    <property type="match status" value="1"/>
</dbReference>
<sequence length="479" mass="53862">MINDVPVVVSSFGTQLVSSSGGTSGFRAPSIGRSGGLAGVACGGLALVPLRCLLTLTQGRRVQRRRRRGRILFANPAVRNGTNHSPNARFDPGREALPPNFTSEARAQVTVASWNILCPELCNPENFRHTNHKDLENETRFARVLEQLEQKIEQNAILCLQELSLVWCGRLHAFFHQRQYTFVTANYGIPKHDYMGVAVAFPSQVFLLEEAKIQKVADVLETIPHSEDQKDEAFNLSRGRRNQMISLRLRHRGFDKEFVVCTYHMPCAYEHMKVMVIHASICAKCAFEFAGDLPLVLAGDFNFRPGSAPYELLTTGKLKEDHEHRPVDVEGWSLWQECQLRSAYAEKHPQGEPPFTNYAWNKDEEPFVGTLDYIFVSKQTEVVSVERLPSSVTQGGHLPTEKEPSDHLLISATVLPFGTMDEPLSQPLWSQQPKGIMPVSPSASLRRPKQREDSFQGRQFGRSFSRSFTRRTDVEVDSG</sequence>
<name>A0ABP0RPF9_9DINO</name>
<proteinExistence type="predicted"/>
<protein>
    <submittedName>
        <fullName evidence="3">CCR4-Not complex 3'-5'-exoribonuclease subunit Ccr4 (Carbon catabolite repressor protein 4) (Cytoplasmic deadenylase) (Glucose-repressible alcohol dehydrogenase transcriptional effector)</fullName>
    </submittedName>
</protein>
<dbReference type="EMBL" id="CAXAMM010042017">
    <property type="protein sequence ID" value="CAK9102522.1"/>
    <property type="molecule type" value="Genomic_DNA"/>
</dbReference>